<dbReference type="PANTHER" id="PTHR38787:SF3">
    <property type="entry name" value="REGULATORY P DOMAIN-CONTAINING PROTEIN"/>
    <property type="match status" value="1"/>
</dbReference>
<sequence length="335" mass="36239">MANRIVQSAPPNTIVRRTPILRCAVCRVAVGAAILVLGSITLGAAQDGPGDLEKITGETVPCVDGRAGIFECANVDLVSFLPVRDLGGSSGIGTNDVWGWTDEENGRDYAIVGLHDRTSFVDVTDVHEPIWLGSLERTDGTRRTLWRDIKVHGNFAYIVSDSSGRHGVQVFNLTELRAFDGIPIKFEEFSRYDGIASAHNIVINKQHPFAYIVGANGAGETCGGGLHILNIEDPRDPVFVGCFSDTRSGRARTGYSHDAMCITYRGPHGAYLGHEICFGANETVLSIADLTDKQAPVAIGLGEYPNTAYAHQGWINDEHTYFYLNDEGDEVSGLS</sequence>
<reference evidence="1" key="1">
    <citation type="submission" date="2018-05" db="EMBL/GenBank/DDBJ databases">
        <authorList>
            <person name="Lanie J.A."/>
            <person name="Ng W.-L."/>
            <person name="Kazmierczak K.M."/>
            <person name="Andrzejewski T.M."/>
            <person name="Davidsen T.M."/>
            <person name="Wayne K.J."/>
            <person name="Tettelin H."/>
            <person name="Glass J.I."/>
            <person name="Rusch D."/>
            <person name="Podicherti R."/>
            <person name="Tsui H.-C.T."/>
            <person name="Winkler M.E."/>
        </authorList>
    </citation>
    <scope>NUCLEOTIDE SEQUENCE</scope>
</reference>
<name>A0A382C7Z4_9ZZZZ</name>
<organism evidence="1">
    <name type="scientific">marine metagenome</name>
    <dbReference type="NCBI Taxonomy" id="408172"/>
    <lineage>
        <taxon>unclassified sequences</taxon>
        <taxon>metagenomes</taxon>
        <taxon>ecological metagenomes</taxon>
    </lineage>
</organism>
<protein>
    <recommendedName>
        <fullName evidence="2">Choice-of-anchor B family protein</fullName>
    </recommendedName>
</protein>
<evidence type="ECO:0000313" key="1">
    <source>
        <dbReference type="EMBL" id="SVB22186.1"/>
    </source>
</evidence>
<evidence type="ECO:0008006" key="2">
    <source>
        <dbReference type="Google" id="ProtNLM"/>
    </source>
</evidence>
<dbReference type="InterPro" id="IPR027589">
    <property type="entry name" value="Choice_anch_B"/>
</dbReference>
<dbReference type="NCBIfam" id="TIGR04312">
    <property type="entry name" value="choice_anch_B"/>
    <property type="match status" value="1"/>
</dbReference>
<gene>
    <name evidence="1" type="ORF">METZ01_LOCUS175040</name>
</gene>
<accession>A0A382C7Z4</accession>
<dbReference type="GO" id="GO:0005576">
    <property type="term" value="C:extracellular region"/>
    <property type="evidence" value="ECO:0007669"/>
    <property type="project" value="TreeGrafter"/>
</dbReference>
<feature type="non-terminal residue" evidence="1">
    <location>
        <position position="335"/>
    </location>
</feature>
<dbReference type="PANTHER" id="PTHR38787">
    <property type="entry name" value="REGULATORY P DOMAIN-CONTAINING PROTEIN"/>
    <property type="match status" value="1"/>
</dbReference>
<dbReference type="AlphaFoldDB" id="A0A382C7Z4"/>
<dbReference type="EMBL" id="UINC01033234">
    <property type="protein sequence ID" value="SVB22186.1"/>
    <property type="molecule type" value="Genomic_DNA"/>
</dbReference>
<proteinExistence type="predicted"/>